<organism evidence="2 4">
    <name type="scientific">Araneus ventricosus</name>
    <name type="common">Orbweaver spider</name>
    <name type="synonym">Epeira ventricosa</name>
    <dbReference type="NCBI Taxonomy" id="182803"/>
    <lineage>
        <taxon>Eukaryota</taxon>
        <taxon>Metazoa</taxon>
        <taxon>Ecdysozoa</taxon>
        <taxon>Arthropoda</taxon>
        <taxon>Chelicerata</taxon>
        <taxon>Arachnida</taxon>
        <taxon>Araneae</taxon>
        <taxon>Araneomorphae</taxon>
        <taxon>Entelegynae</taxon>
        <taxon>Araneoidea</taxon>
        <taxon>Araneidae</taxon>
        <taxon>Araneus</taxon>
    </lineage>
</organism>
<reference evidence="2 4" key="1">
    <citation type="journal article" date="2019" name="Sci. Rep.">
        <title>Orb-weaving spider Araneus ventricosus genome elucidates the spidroin gene catalogue.</title>
        <authorList>
            <person name="Kono N."/>
            <person name="Nakamura H."/>
            <person name="Ohtoshi R."/>
            <person name="Moran D.A.P."/>
            <person name="Shinohara A."/>
            <person name="Yoshida Y."/>
            <person name="Fujiwara M."/>
            <person name="Mori M."/>
            <person name="Tomita M."/>
            <person name="Arakawa K."/>
        </authorList>
    </citation>
    <scope>NUCLEOTIDE SEQUENCE [LARGE SCALE GENOMIC DNA]</scope>
</reference>
<dbReference type="Gene3D" id="1.10.8.20">
    <property type="entry name" value="N-terminal domain of phosphatidylinositol transfer protein sec14p"/>
    <property type="match status" value="1"/>
</dbReference>
<dbReference type="EMBL" id="BGPR01219576">
    <property type="protein sequence ID" value="GBN59599.1"/>
    <property type="molecule type" value="Genomic_DNA"/>
</dbReference>
<evidence type="ECO:0000313" key="1">
    <source>
        <dbReference type="EMBL" id="GBN59563.1"/>
    </source>
</evidence>
<protein>
    <submittedName>
        <fullName evidence="2">Uncharacterized protein</fullName>
    </submittedName>
</protein>
<dbReference type="EMBL" id="BGPR01219584">
    <property type="protein sequence ID" value="GBN59613.1"/>
    <property type="molecule type" value="Genomic_DNA"/>
</dbReference>
<evidence type="ECO:0000313" key="3">
    <source>
        <dbReference type="EMBL" id="GBN59613.1"/>
    </source>
</evidence>
<dbReference type="AlphaFoldDB" id="A0A4Y2Q7Q2"/>
<keyword evidence="4" id="KW-1185">Reference proteome</keyword>
<sequence length="53" mass="6194">MSSSYAEVMESKNFLPFHLDHLTPRMIQTAKEELNENENTRSSSIEQLRNLII</sequence>
<dbReference type="Proteomes" id="UP000499080">
    <property type="component" value="Unassembled WGS sequence"/>
</dbReference>
<evidence type="ECO:0000313" key="2">
    <source>
        <dbReference type="EMBL" id="GBN59599.1"/>
    </source>
</evidence>
<proteinExistence type="predicted"/>
<accession>A0A4Y2Q7Q2</accession>
<evidence type="ECO:0000313" key="4">
    <source>
        <dbReference type="Proteomes" id="UP000499080"/>
    </source>
</evidence>
<gene>
    <name evidence="2" type="ORF">AVEN_157393_1</name>
    <name evidence="3" type="ORF">AVEN_172902_1</name>
    <name evidence="1" type="ORF">AVEN_74478_1</name>
</gene>
<comment type="caution">
    <text evidence="2">The sequence shown here is derived from an EMBL/GenBank/DDBJ whole genome shotgun (WGS) entry which is preliminary data.</text>
</comment>
<dbReference type="EMBL" id="BGPR01219554">
    <property type="protein sequence ID" value="GBN59563.1"/>
    <property type="molecule type" value="Genomic_DNA"/>
</dbReference>
<dbReference type="OrthoDB" id="6458308at2759"/>
<feature type="non-terminal residue" evidence="2">
    <location>
        <position position="53"/>
    </location>
</feature>
<name>A0A4Y2Q7Q2_ARAVE</name>